<protein>
    <submittedName>
        <fullName evidence="2">Uncharacterized protein</fullName>
    </submittedName>
</protein>
<organism evidence="2 3">
    <name type="scientific">Lymnaea stagnalis</name>
    <name type="common">Great pond snail</name>
    <name type="synonym">Helix stagnalis</name>
    <dbReference type="NCBI Taxonomy" id="6523"/>
    <lineage>
        <taxon>Eukaryota</taxon>
        <taxon>Metazoa</taxon>
        <taxon>Spiralia</taxon>
        <taxon>Lophotrochozoa</taxon>
        <taxon>Mollusca</taxon>
        <taxon>Gastropoda</taxon>
        <taxon>Heterobranchia</taxon>
        <taxon>Euthyneura</taxon>
        <taxon>Panpulmonata</taxon>
        <taxon>Hygrophila</taxon>
        <taxon>Lymnaeoidea</taxon>
        <taxon>Lymnaeidae</taxon>
        <taxon>Lymnaea</taxon>
    </lineage>
</organism>
<feature type="compositionally biased region" description="Basic and acidic residues" evidence="1">
    <location>
        <begin position="84"/>
        <end position="94"/>
    </location>
</feature>
<accession>A0AAV2HT11</accession>
<feature type="region of interest" description="Disordered" evidence="1">
    <location>
        <begin position="15"/>
        <end position="52"/>
    </location>
</feature>
<evidence type="ECO:0000313" key="2">
    <source>
        <dbReference type="EMBL" id="CAL1536652.1"/>
    </source>
</evidence>
<reference evidence="2 3" key="1">
    <citation type="submission" date="2024-04" db="EMBL/GenBank/DDBJ databases">
        <authorList>
            <consortium name="Genoscope - CEA"/>
            <person name="William W."/>
        </authorList>
    </citation>
    <scope>NUCLEOTIDE SEQUENCE [LARGE SCALE GENOMIC DNA]</scope>
</reference>
<evidence type="ECO:0000256" key="1">
    <source>
        <dbReference type="SAM" id="MobiDB-lite"/>
    </source>
</evidence>
<evidence type="ECO:0000313" key="3">
    <source>
        <dbReference type="Proteomes" id="UP001497497"/>
    </source>
</evidence>
<feature type="region of interest" description="Disordered" evidence="1">
    <location>
        <begin position="75"/>
        <end position="104"/>
    </location>
</feature>
<dbReference type="EMBL" id="CAXITT010000235">
    <property type="protein sequence ID" value="CAL1536652.1"/>
    <property type="molecule type" value="Genomic_DNA"/>
</dbReference>
<comment type="caution">
    <text evidence="2">The sequence shown here is derived from an EMBL/GenBank/DDBJ whole genome shotgun (WGS) entry which is preliminary data.</text>
</comment>
<keyword evidence="3" id="KW-1185">Reference proteome</keyword>
<gene>
    <name evidence="2" type="ORF">GSLYS_00010565001</name>
</gene>
<dbReference type="AlphaFoldDB" id="A0AAV2HT11"/>
<proteinExistence type="predicted"/>
<dbReference type="Proteomes" id="UP001497497">
    <property type="component" value="Unassembled WGS sequence"/>
</dbReference>
<name>A0AAV2HT11_LYMST</name>
<sequence>MGACYSKSACDTDELNSYKPPTIKTKDSKKAKKKFPENFQETVPLQESGDEDTDLGIFLEQCPGEKNTVPINHQISRTSTPEFPSDHTDEKTGDRGVAPSDSGVESIGTAPEEFLEHGTSKPVPDELNKKLERLSRGSCSKCGNFKLDDSAFTALLADTYCSCGPRQPGKPSINPQCQTHGQKKQIIVDKNGLKSSLKNPCLAQKDKNLRISIRSAERLDMALTLLSSAEKSRYDISDKCAEEYELAQAPLAHFDSIDTVLNDTPNQRNQKRRSLLSEILDITDSICRCDFYSNEYCCPQAHDENIESDFLSVVSESNHEQCVATEMDKTNYENHGKNILSLQETDELDSDSIHNMGSANKKSTSLPKNVSFATAKADEIDPLSQNAAPQIDSSKSEMSSGIFTNSSTSEPYLHRAMKKAAHKRTLSLSSRGVVLSDSSSEALNDGTEDDLASLDLDSLSRATSLSYSSIRQLVESTEDLVSLDNAVRMNVDGVDCVVIPSETFCQMQTDLATLKQQLLCLSSLIQEVCDRAGAC</sequence>